<dbReference type="InterPro" id="IPR003838">
    <property type="entry name" value="ABC3_permease_C"/>
</dbReference>
<evidence type="ECO:0000313" key="11">
    <source>
        <dbReference type="Proteomes" id="UP000034160"/>
    </source>
</evidence>
<dbReference type="GO" id="GO:0005886">
    <property type="term" value="C:plasma membrane"/>
    <property type="evidence" value="ECO:0007669"/>
    <property type="project" value="UniProtKB-SubCell"/>
</dbReference>
<dbReference type="InterPro" id="IPR025857">
    <property type="entry name" value="MacB_PCD"/>
</dbReference>
<dbReference type="GO" id="GO:0022857">
    <property type="term" value="F:transmembrane transporter activity"/>
    <property type="evidence" value="ECO:0007669"/>
    <property type="project" value="TreeGrafter"/>
</dbReference>
<dbReference type="PANTHER" id="PTHR30572">
    <property type="entry name" value="MEMBRANE COMPONENT OF TRANSPORTER-RELATED"/>
    <property type="match status" value="1"/>
</dbReference>
<dbReference type="Pfam" id="PF12704">
    <property type="entry name" value="MacB_PCD"/>
    <property type="match status" value="1"/>
</dbReference>
<keyword evidence="3 7" id="KW-0812">Transmembrane</keyword>
<feature type="transmembrane region" description="Helical" evidence="7">
    <location>
        <begin position="361"/>
        <end position="383"/>
    </location>
</feature>
<evidence type="ECO:0000256" key="4">
    <source>
        <dbReference type="ARBA" id="ARBA00022989"/>
    </source>
</evidence>
<feature type="transmembrane region" description="Helical" evidence="7">
    <location>
        <begin position="21"/>
        <end position="42"/>
    </location>
</feature>
<feature type="transmembrane region" description="Helical" evidence="7">
    <location>
        <begin position="323"/>
        <end position="349"/>
    </location>
</feature>
<feature type="domain" description="MacB-like periplasmic core" evidence="9">
    <location>
        <begin position="21"/>
        <end position="245"/>
    </location>
</feature>
<keyword evidence="2" id="KW-1003">Cell membrane</keyword>
<keyword evidence="5 7" id="KW-0472">Membrane</keyword>
<sequence>MDLLELFRSSKTAIVTNKTRSFLTTLGIIIGVAAVILLVSIGTGLQTLVTRQFADLGSNVIFVAPGKVSLKSGAGRPPSFTPKFDFTDVENLRKLGTPIVEVSGLINKGATAKYLSKSYDITLNGVDDRYTKVRKINVTSGSFISKSMVERSQPVVVIGPTIAEKLFGTHNPLGRQISISGNKFTIVGVTESKGAGLGGGSDQDSYAYIPITTARKVLDEKRPGTISILTSSPEDNARAAKKVKDYFFRKKLTDDDFTVLEPKEILSTITTFLSAITGALSGIAAISLLVGGIGIANIMLVSVTERTREIGLRKALGATGRDILVQFLVEAVMLSVLGGGIGIAIGWGMSAVISRFIETQVTIGSVVLAFGVSSLVGILAGFLPALRASKLNPIEALRYE</sequence>
<dbReference type="STRING" id="1618356.UU93_C0002G0028"/>
<feature type="transmembrane region" description="Helical" evidence="7">
    <location>
        <begin position="272"/>
        <end position="302"/>
    </location>
</feature>
<dbReference type="PANTHER" id="PTHR30572:SF4">
    <property type="entry name" value="ABC TRANSPORTER PERMEASE YTRF"/>
    <property type="match status" value="1"/>
</dbReference>
<comment type="subcellular location">
    <subcellularLocation>
        <location evidence="1">Cell membrane</location>
        <topology evidence="1">Multi-pass membrane protein</topology>
    </subcellularLocation>
</comment>
<evidence type="ECO:0000259" key="9">
    <source>
        <dbReference type="Pfam" id="PF12704"/>
    </source>
</evidence>
<gene>
    <name evidence="10" type="ORF">UU93_C0002G0028</name>
</gene>
<keyword evidence="4 7" id="KW-1133">Transmembrane helix</keyword>
<dbReference type="Proteomes" id="UP000034160">
    <property type="component" value="Unassembled WGS sequence"/>
</dbReference>
<proteinExistence type="inferred from homology"/>
<dbReference type="Pfam" id="PF02687">
    <property type="entry name" value="FtsX"/>
    <property type="match status" value="1"/>
</dbReference>
<organism evidence="10 11">
    <name type="scientific">Candidatus Amesbacteria bacterium GW2011_GWA2_42_12</name>
    <dbReference type="NCBI Taxonomy" id="1618356"/>
    <lineage>
        <taxon>Bacteria</taxon>
        <taxon>Candidatus Amesiibacteriota</taxon>
    </lineage>
</organism>
<evidence type="ECO:0000256" key="5">
    <source>
        <dbReference type="ARBA" id="ARBA00023136"/>
    </source>
</evidence>
<dbReference type="AlphaFoldDB" id="A0A0G0Y8R1"/>
<evidence type="ECO:0000256" key="7">
    <source>
        <dbReference type="SAM" id="Phobius"/>
    </source>
</evidence>
<evidence type="ECO:0000313" key="10">
    <source>
        <dbReference type="EMBL" id="KKS33100.1"/>
    </source>
</evidence>
<reference evidence="10 11" key="1">
    <citation type="journal article" date="2015" name="Nature">
        <title>rRNA introns, odd ribosomes, and small enigmatic genomes across a large radiation of phyla.</title>
        <authorList>
            <person name="Brown C.T."/>
            <person name="Hug L.A."/>
            <person name="Thomas B.C."/>
            <person name="Sharon I."/>
            <person name="Castelle C.J."/>
            <person name="Singh A."/>
            <person name="Wilkins M.J."/>
            <person name="Williams K.H."/>
            <person name="Banfield J.F."/>
        </authorList>
    </citation>
    <scope>NUCLEOTIDE SEQUENCE [LARGE SCALE GENOMIC DNA]</scope>
</reference>
<comment type="similarity">
    <text evidence="6">Belongs to the ABC-4 integral membrane protein family.</text>
</comment>
<name>A0A0G0Y8R1_9BACT</name>
<evidence type="ECO:0000256" key="3">
    <source>
        <dbReference type="ARBA" id="ARBA00022692"/>
    </source>
</evidence>
<evidence type="ECO:0008006" key="12">
    <source>
        <dbReference type="Google" id="ProtNLM"/>
    </source>
</evidence>
<evidence type="ECO:0000256" key="1">
    <source>
        <dbReference type="ARBA" id="ARBA00004651"/>
    </source>
</evidence>
<evidence type="ECO:0000259" key="8">
    <source>
        <dbReference type="Pfam" id="PF02687"/>
    </source>
</evidence>
<feature type="domain" description="ABC3 transporter permease C-terminal" evidence="8">
    <location>
        <begin position="283"/>
        <end position="393"/>
    </location>
</feature>
<dbReference type="InterPro" id="IPR050250">
    <property type="entry name" value="Macrolide_Exporter_MacB"/>
</dbReference>
<accession>A0A0G0Y8R1</accession>
<evidence type="ECO:0000256" key="2">
    <source>
        <dbReference type="ARBA" id="ARBA00022475"/>
    </source>
</evidence>
<comment type="caution">
    <text evidence="10">The sequence shown here is derived from an EMBL/GenBank/DDBJ whole genome shotgun (WGS) entry which is preliminary data.</text>
</comment>
<dbReference type="EMBL" id="LCCN01000002">
    <property type="protein sequence ID" value="KKS33100.1"/>
    <property type="molecule type" value="Genomic_DNA"/>
</dbReference>
<protein>
    <recommendedName>
        <fullName evidence="12">ABC transporter, permease protein</fullName>
    </recommendedName>
</protein>
<evidence type="ECO:0000256" key="6">
    <source>
        <dbReference type="ARBA" id="ARBA00038076"/>
    </source>
</evidence>